<dbReference type="PANTHER" id="PTHR31882">
    <property type="entry name" value="TNFAIP3-INTERACTING PROTEIN COILED COIL FAMILY MEMBER"/>
    <property type="match status" value="1"/>
</dbReference>
<keyword evidence="5" id="KW-1185">Reference proteome</keyword>
<evidence type="ECO:0008006" key="6">
    <source>
        <dbReference type="Google" id="ProtNLM"/>
    </source>
</evidence>
<reference evidence="4" key="1">
    <citation type="submission" date="2021-01" db="EMBL/GenBank/DDBJ databases">
        <title>A chromosome-scale assembly of European eel, Anguilla anguilla.</title>
        <authorList>
            <person name="Henkel C."/>
            <person name="Jong-Raadsen S.A."/>
            <person name="Dufour S."/>
            <person name="Weltzien F.-A."/>
            <person name="Palstra A.P."/>
            <person name="Pelster B."/>
            <person name="Spaink H.P."/>
            <person name="Van Den Thillart G.E."/>
            <person name="Jansen H."/>
            <person name="Zahm M."/>
            <person name="Klopp C."/>
            <person name="Cedric C."/>
            <person name="Louis A."/>
            <person name="Berthelot C."/>
            <person name="Parey E."/>
            <person name="Roest Crollius H."/>
            <person name="Montfort J."/>
            <person name="Robinson-Rechavi M."/>
            <person name="Bucao C."/>
            <person name="Bouchez O."/>
            <person name="Gislard M."/>
            <person name="Lluch J."/>
            <person name="Milhes M."/>
            <person name="Lampietro C."/>
            <person name="Lopez Roques C."/>
            <person name="Donnadieu C."/>
            <person name="Braasch I."/>
            <person name="Desvignes T."/>
            <person name="Postlethwait J."/>
            <person name="Bobe J."/>
            <person name="Guiguen Y."/>
            <person name="Dirks R."/>
        </authorList>
    </citation>
    <scope>NUCLEOTIDE SEQUENCE</scope>
    <source>
        <strain evidence="4">Tag_6206</strain>
        <tissue evidence="4">Liver</tissue>
    </source>
</reference>
<feature type="coiled-coil region" evidence="2">
    <location>
        <begin position="51"/>
        <end position="106"/>
    </location>
</feature>
<evidence type="ECO:0000256" key="3">
    <source>
        <dbReference type="SAM" id="MobiDB-lite"/>
    </source>
</evidence>
<organism evidence="4 5">
    <name type="scientific">Anguilla anguilla</name>
    <name type="common">European freshwater eel</name>
    <name type="synonym">Muraena anguilla</name>
    <dbReference type="NCBI Taxonomy" id="7936"/>
    <lineage>
        <taxon>Eukaryota</taxon>
        <taxon>Metazoa</taxon>
        <taxon>Chordata</taxon>
        <taxon>Craniata</taxon>
        <taxon>Vertebrata</taxon>
        <taxon>Euteleostomi</taxon>
        <taxon>Actinopterygii</taxon>
        <taxon>Neopterygii</taxon>
        <taxon>Teleostei</taxon>
        <taxon>Anguilliformes</taxon>
        <taxon>Anguillidae</taxon>
        <taxon>Anguilla</taxon>
    </lineage>
</organism>
<feature type="region of interest" description="Disordered" evidence="3">
    <location>
        <begin position="209"/>
        <end position="261"/>
    </location>
</feature>
<comment type="caution">
    <text evidence="4">The sequence shown here is derived from an EMBL/GenBank/DDBJ whole genome shotgun (WGS) entry which is preliminary data.</text>
</comment>
<sequence length="261" mass="30196">MSVEYPELTGQLLEVNKKWDEEYQRMKGFYKAKIQELRKRLAACHACAPDEEELERKHVHLEEKISQSERTTETVLKRNSEVCTELLETERQAQGLRLQVTALTRRGQQQQSEIRRLNKILSEALVEERESRTQVELLRHQVWLHEKDFHKERAERRQLCERNVELERRLETLNAEMQKVRAQVTRTFVCTPKPRSHAPCGCRQGDGLPAIAGRNRGHSASHRPMRSASPPSPTPPTTTTRPPKPSRSPPAAQRPLVRGQV</sequence>
<dbReference type="Gene3D" id="1.20.5.990">
    <property type="entry name" value="Nemo cc2-lz domain - 1d5 darpin complex"/>
    <property type="match status" value="1"/>
</dbReference>
<protein>
    <recommendedName>
        <fullName evidence="6">NF-kappa-B essential modulator NEMO CC2-LZ domain-containing protein</fullName>
    </recommendedName>
</protein>
<dbReference type="GO" id="GO:0043122">
    <property type="term" value="P:regulation of canonical NF-kappaB signal transduction"/>
    <property type="evidence" value="ECO:0007669"/>
    <property type="project" value="UniProtKB-ARBA"/>
</dbReference>
<evidence type="ECO:0000313" key="5">
    <source>
        <dbReference type="Proteomes" id="UP001044222"/>
    </source>
</evidence>
<proteinExistence type="predicted"/>
<dbReference type="EMBL" id="JAFIRN010000004">
    <property type="protein sequence ID" value="KAG5849746.1"/>
    <property type="molecule type" value="Genomic_DNA"/>
</dbReference>
<dbReference type="AlphaFoldDB" id="A0A9D3S297"/>
<evidence type="ECO:0000256" key="2">
    <source>
        <dbReference type="SAM" id="Coils"/>
    </source>
</evidence>
<keyword evidence="1 2" id="KW-0175">Coiled coil</keyword>
<dbReference type="GO" id="GO:0005737">
    <property type="term" value="C:cytoplasm"/>
    <property type="evidence" value="ECO:0007669"/>
    <property type="project" value="UniProtKB-ARBA"/>
</dbReference>
<dbReference type="GO" id="GO:0071222">
    <property type="term" value="P:cellular response to lipopolysaccharide"/>
    <property type="evidence" value="ECO:0007669"/>
    <property type="project" value="TreeGrafter"/>
</dbReference>
<dbReference type="Proteomes" id="UP001044222">
    <property type="component" value="Unassembled WGS sequence"/>
</dbReference>
<feature type="compositionally biased region" description="Pro residues" evidence="3">
    <location>
        <begin position="230"/>
        <end position="248"/>
    </location>
</feature>
<evidence type="ECO:0000313" key="4">
    <source>
        <dbReference type="EMBL" id="KAG5849746.1"/>
    </source>
</evidence>
<feature type="compositionally biased region" description="Basic residues" evidence="3">
    <location>
        <begin position="215"/>
        <end position="225"/>
    </location>
</feature>
<feature type="coiled-coil region" evidence="2">
    <location>
        <begin position="149"/>
        <end position="183"/>
    </location>
</feature>
<name>A0A9D3S297_ANGAN</name>
<dbReference type="PANTHER" id="PTHR31882:SF2">
    <property type="entry name" value="TNFAIP3-INTERACTING PROTEIN 3"/>
    <property type="match status" value="1"/>
</dbReference>
<accession>A0A9D3S297</accession>
<evidence type="ECO:0000256" key="1">
    <source>
        <dbReference type="ARBA" id="ARBA00023054"/>
    </source>
</evidence>
<gene>
    <name evidence="4" type="ORF">ANANG_G00074980</name>
</gene>
<dbReference type="GO" id="GO:0006357">
    <property type="term" value="P:regulation of transcription by RNA polymerase II"/>
    <property type="evidence" value="ECO:0007669"/>
    <property type="project" value="TreeGrafter"/>
</dbReference>